<name>X1F2H8_9ZZZZ</name>
<dbReference type="AlphaFoldDB" id="X1F2H8"/>
<organism evidence="1">
    <name type="scientific">marine sediment metagenome</name>
    <dbReference type="NCBI Taxonomy" id="412755"/>
    <lineage>
        <taxon>unclassified sequences</taxon>
        <taxon>metagenomes</taxon>
        <taxon>ecological metagenomes</taxon>
    </lineage>
</organism>
<dbReference type="EMBL" id="BARU01000081">
    <property type="protein sequence ID" value="GAH26785.1"/>
    <property type="molecule type" value="Genomic_DNA"/>
</dbReference>
<proteinExistence type="predicted"/>
<protein>
    <submittedName>
        <fullName evidence="1">Uncharacterized protein</fullName>
    </submittedName>
</protein>
<evidence type="ECO:0000313" key="1">
    <source>
        <dbReference type="EMBL" id="GAH26785.1"/>
    </source>
</evidence>
<sequence length="76" mass="9121">MPPKGYWTYIHSRQWLDNEDELIILKDAEGIEVDRTLVASDTDDDNRYWTRYPDGLDTNSDSDWRFRERLLSKGIR</sequence>
<accession>X1F2H8</accession>
<comment type="caution">
    <text evidence="1">The sequence shown here is derived from an EMBL/GenBank/DDBJ whole genome shotgun (WGS) entry which is preliminary data.</text>
</comment>
<gene>
    <name evidence="1" type="ORF">S03H2_00447</name>
</gene>
<reference evidence="1" key="1">
    <citation type="journal article" date="2014" name="Front. Microbiol.">
        <title>High frequency of phylogenetically diverse reductive dehalogenase-homologous genes in deep subseafloor sedimentary metagenomes.</title>
        <authorList>
            <person name="Kawai M."/>
            <person name="Futagami T."/>
            <person name="Toyoda A."/>
            <person name="Takaki Y."/>
            <person name="Nishi S."/>
            <person name="Hori S."/>
            <person name="Arai W."/>
            <person name="Tsubouchi T."/>
            <person name="Morono Y."/>
            <person name="Uchiyama I."/>
            <person name="Ito T."/>
            <person name="Fujiyama A."/>
            <person name="Inagaki F."/>
            <person name="Takami H."/>
        </authorList>
    </citation>
    <scope>NUCLEOTIDE SEQUENCE</scope>
    <source>
        <strain evidence="1">Expedition CK06-06</strain>
    </source>
</reference>